<keyword evidence="3" id="KW-1185">Reference proteome</keyword>
<protein>
    <submittedName>
        <fullName evidence="2">Uncharacterized protein</fullName>
    </submittedName>
</protein>
<evidence type="ECO:0000256" key="1">
    <source>
        <dbReference type="SAM" id="MobiDB-lite"/>
    </source>
</evidence>
<dbReference type="EMBL" id="JBBWRZ010000007">
    <property type="protein sequence ID" value="KAK8232274.1"/>
    <property type="molecule type" value="Genomic_DNA"/>
</dbReference>
<organism evidence="2 3">
    <name type="scientific">Phyllosticta capitalensis</name>
    <dbReference type="NCBI Taxonomy" id="121624"/>
    <lineage>
        <taxon>Eukaryota</taxon>
        <taxon>Fungi</taxon>
        <taxon>Dikarya</taxon>
        <taxon>Ascomycota</taxon>
        <taxon>Pezizomycotina</taxon>
        <taxon>Dothideomycetes</taxon>
        <taxon>Dothideomycetes incertae sedis</taxon>
        <taxon>Botryosphaeriales</taxon>
        <taxon>Phyllostictaceae</taxon>
        <taxon>Phyllosticta</taxon>
    </lineage>
</organism>
<reference evidence="2 3" key="1">
    <citation type="submission" date="2024-04" db="EMBL/GenBank/DDBJ databases">
        <title>Phyllosticta paracitricarpa is synonymous to the EU quarantine fungus P. citricarpa based on phylogenomic analyses.</title>
        <authorList>
            <consortium name="Lawrence Berkeley National Laboratory"/>
            <person name="Van Ingen-Buijs V.A."/>
            <person name="Van Westerhoven A.C."/>
            <person name="Haridas S."/>
            <person name="Skiadas P."/>
            <person name="Martin F."/>
            <person name="Groenewald J.Z."/>
            <person name="Crous P.W."/>
            <person name="Seidl M.F."/>
        </authorList>
    </citation>
    <scope>NUCLEOTIDE SEQUENCE [LARGE SCALE GENOMIC DNA]</scope>
    <source>
        <strain evidence="2 3">CBS 123374</strain>
    </source>
</reference>
<sequence length="280" mass="31635">MASTLPDELIIMIARLLLIEPDQYVVVGQTTHTRPAYRGGRERRCHFGITSFDYTETVVSPVTLSLFSPVLLSEYVKLLHSKAIFWFAEPSDLYAYLFRPDLDNSVRATRQDMRFLRINLYSPEYCEDHRSLESAIQSLPKVVTVHIDYWGLGRSPSTCSLAYPQRWNHPALPGVITALRPLIERSNSLNTVLSIGSGAFGSSLGGSDGFMEEFSVLAGRLRRGWVDNGRRAYDQPPDVCATQPQPQPQPPHPQATRRRLARGKVLMRSFARQAKKGFHF</sequence>
<accession>A0ABR1YKK2</accession>
<feature type="region of interest" description="Disordered" evidence="1">
    <location>
        <begin position="232"/>
        <end position="255"/>
    </location>
</feature>
<evidence type="ECO:0000313" key="2">
    <source>
        <dbReference type="EMBL" id="KAK8232274.1"/>
    </source>
</evidence>
<evidence type="ECO:0000313" key="3">
    <source>
        <dbReference type="Proteomes" id="UP001492380"/>
    </source>
</evidence>
<gene>
    <name evidence="2" type="ORF">HDK90DRAFT_467455</name>
</gene>
<comment type="caution">
    <text evidence="2">The sequence shown here is derived from an EMBL/GenBank/DDBJ whole genome shotgun (WGS) entry which is preliminary data.</text>
</comment>
<name>A0ABR1YKK2_9PEZI</name>
<dbReference type="Proteomes" id="UP001492380">
    <property type="component" value="Unassembled WGS sequence"/>
</dbReference>
<proteinExistence type="predicted"/>